<dbReference type="InterPro" id="IPR003594">
    <property type="entry name" value="HATPase_dom"/>
</dbReference>
<dbReference type="EMBL" id="WHPN01000354">
    <property type="protein sequence ID" value="KAF4406662.1"/>
    <property type="molecule type" value="Genomic_DNA"/>
</dbReference>
<proteinExistence type="predicted"/>
<dbReference type="RefSeq" id="WP_156207109.1">
    <property type="nucleotide sequence ID" value="NZ_WHPN01000354.1"/>
</dbReference>
<dbReference type="PANTHER" id="PTHR35526:SF3">
    <property type="entry name" value="ANTI-SIGMA-F FACTOR RSBW"/>
    <property type="match status" value="1"/>
</dbReference>
<sequence length="148" mass="16238">MTTLSKSVLATSTGRPAYSQTLPCEPSTAETGRRLVRNVLGVWGLDDLTDRALLIVTELISNAAKHTSCGEIRLTVGRPSVTRVRVGVLDWEPSRLPTVGRADENDESGRGLLLIDAVADRWGYDLHGSHRRPRSKELWAELHIENGA</sequence>
<protein>
    <submittedName>
        <fullName evidence="4">ATP-binding protein</fullName>
    </submittedName>
</protein>
<dbReference type="PANTHER" id="PTHR35526">
    <property type="entry name" value="ANTI-SIGMA-F FACTOR RSBW-RELATED"/>
    <property type="match status" value="1"/>
</dbReference>
<feature type="compositionally biased region" description="Polar residues" evidence="2">
    <location>
        <begin position="1"/>
        <end position="22"/>
    </location>
</feature>
<keyword evidence="4" id="KW-0547">Nucleotide-binding</keyword>
<dbReference type="InterPro" id="IPR050267">
    <property type="entry name" value="Anti-sigma-factor_SerPK"/>
</dbReference>
<keyword evidence="1" id="KW-0808">Transferase</keyword>
<keyword evidence="4" id="KW-0067">ATP-binding</keyword>
<dbReference type="InterPro" id="IPR036890">
    <property type="entry name" value="HATPase_C_sf"/>
</dbReference>
<dbReference type="Proteomes" id="UP000621266">
    <property type="component" value="Unassembled WGS sequence"/>
</dbReference>
<name>A0ABQ7FCS6_9ACTN</name>
<keyword evidence="1" id="KW-0723">Serine/threonine-protein kinase</keyword>
<evidence type="ECO:0000313" key="4">
    <source>
        <dbReference type="EMBL" id="KAF4406662.1"/>
    </source>
</evidence>
<evidence type="ECO:0000259" key="3">
    <source>
        <dbReference type="Pfam" id="PF13581"/>
    </source>
</evidence>
<dbReference type="Pfam" id="PF13581">
    <property type="entry name" value="HATPase_c_2"/>
    <property type="match status" value="1"/>
</dbReference>
<dbReference type="GO" id="GO:0005524">
    <property type="term" value="F:ATP binding"/>
    <property type="evidence" value="ECO:0007669"/>
    <property type="project" value="UniProtKB-KW"/>
</dbReference>
<dbReference type="SUPFAM" id="SSF55874">
    <property type="entry name" value="ATPase domain of HSP90 chaperone/DNA topoisomerase II/histidine kinase"/>
    <property type="match status" value="1"/>
</dbReference>
<comment type="caution">
    <text evidence="4">The sequence shown here is derived from an EMBL/GenBank/DDBJ whole genome shotgun (WGS) entry which is preliminary data.</text>
</comment>
<reference evidence="4 5" key="1">
    <citation type="submission" date="2019-10" db="EMBL/GenBank/DDBJ databases">
        <title>Streptomyces tenebrisbrunneis sp.nov., an endogenous actinomycete isolated from of Lycium ruthenicum.</title>
        <authorList>
            <person name="Ma L."/>
        </authorList>
    </citation>
    <scope>NUCLEOTIDE SEQUENCE [LARGE SCALE GENOMIC DNA]</scope>
    <source>
        <strain evidence="4 5">TRM 66187</strain>
    </source>
</reference>
<feature type="region of interest" description="Disordered" evidence="2">
    <location>
        <begin position="1"/>
        <end position="26"/>
    </location>
</feature>
<feature type="domain" description="Histidine kinase/HSP90-like ATPase" evidence="3">
    <location>
        <begin position="24"/>
        <end position="125"/>
    </location>
</feature>
<evidence type="ECO:0000256" key="1">
    <source>
        <dbReference type="ARBA" id="ARBA00022527"/>
    </source>
</evidence>
<evidence type="ECO:0000313" key="5">
    <source>
        <dbReference type="Proteomes" id="UP000621266"/>
    </source>
</evidence>
<keyword evidence="1" id="KW-0418">Kinase</keyword>
<accession>A0ABQ7FCS6</accession>
<dbReference type="Gene3D" id="3.30.565.10">
    <property type="entry name" value="Histidine kinase-like ATPase, C-terminal domain"/>
    <property type="match status" value="1"/>
</dbReference>
<evidence type="ECO:0000256" key="2">
    <source>
        <dbReference type="SAM" id="MobiDB-lite"/>
    </source>
</evidence>
<organism evidence="4 5">
    <name type="scientific">Streptomyces lycii</name>
    <dbReference type="NCBI Taxonomy" id="2654337"/>
    <lineage>
        <taxon>Bacteria</taxon>
        <taxon>Bacillati</taxon>
        <taxon>Actinomycetota</taxon>
        <taxon>Actinomycetes</taxon>
        <taxon>Kitasatosporales</taxon>
        <taxon>Streptomycetaceae</taxon>
        <taxon>Streptomyces</taxon>
    </lineage>
</organism>
<keyword evidence="5" id="KW-1185">Reference proteome</keyword>
<dbReference type="CDD" id="cd16936">
    <property type="entry name" value="HATPase_RsbW-like"/>
    <property type="match status" value="1"/>
</dbReference>
<gene>
    <name evidence="4" type="ORF">GCU69_23865</name>
</gene>